<comment type="caution">
    <text evidence="1">The sequence shown here is derived from an EMBL/GenBank/DDBJ whole genome shotgun (WGS) entry which is preliminary data.</text>
</comment>
<organism evidence="1">
    <name type="scientific">Candidatus Syntropharchaeum butanivorans</name>
    <dbReference type="NCBI Taxonomy" id="1839936"/>
    <lineage>
        <taxon>Archaea</taxon>
        <taxon>Methanobacteriati</taxon>
        <taxon>Methanobacteriota</taxon>
        <taxon>Stenosarchaea group</taxon>
        <taxon>Methanomicrobia</taxon>
        <taxon>Methanosarcinales</taxon>
        <taxon>ANME-2 cluster</taxon>
        <taxon>Candidatus Syntropharchaeum</taxon>
    </lineage>
</organism>
<dbReference type="Proteomes" id="UP000885863">
    <property type="component" value="Unassembled WGS sequence"/>
</dbReference>
<evidence type="ECO:0000313" key="1">
    <source>
        <dbReference type="EMBL" id="HDM36395.1"/>
    </source>
</evidence>
<sequence>MEDGYIIILSKVDDEKMGIMLELLNRETCERNLIKRETFKDFLEGRGLDMRLDQIKSLVDGITMETKVRNEKES</sequence>
<name>A0A7C0X0I7_9EURY</name>
<dbReference type="AlphaFoldDB" id="A0A7C0X0I7"/>
<accession>A0A7C0X0I7</accession>
<proteinExistence type="predicted"/>
<gene>
    <name evidence="1" type="ORF">ENG09_03975</name>
</gene>
<protein>
    <submittedName>
        <fullName evidence="1">Uncharacterized protein</fullName>
    </submittedName>
</protein>
<reference evidence="1" key="1">
    <citation type="journal article" date="2020" name="mSystems">
        <title>Genome- and Community-Level Interaction Insights into Carbon Utilization and Element Cycling Functions of Hydrothermarchaeota in Hydrothermal Sediment.</title>
        <authorList>
            <person name="Zhou Z."/>
            <person name="Liu Y."/>
            <person name="Xu W."/>
            <person name="Pan J."/>
            <person name="Luo Z.H."/>
            <person name="Li M."/>
        </authorList>
    </citation>
    <scope>NUCLEOTIDE SEQUENCE [LARGE SCALE GENOMIC DNA]</scope>
    <source>
        <strain evidence="1">HyVt-185</strain>
    </source>
</reference>
<dbReference type="EMBL" id="DQZR01000171">
    <property type="protein sequence ID" value="HDM36395.1"/>
    <property type="molecule type" value="Genomic_DNA"/>
</dbReference>